<name>A0A9Q1MJE4_9SOLA</name>
<evidence type="ECO:0000259" key="18">
    <source>
        <dbReference type="PROSITE" id="PS51005"/>
    </source>
</evidence>
<evidence type="ECO:0000256" key="8">
    <source>
        <dbReference type="ARBA" id="ARBA00022989"/>
    </source>
</evidence>
<evidence type="ECO:0000256" key="10">
    <source>
        <dbReference type="ARBA" id="ARBA00023065"/>
    </source>
</evidence>
<dbReference type="SUPFAM" id="SSF101941">
    <property type="entry name" value="NAC domain"/>
    <property type="match status" value="1"/>
</dbReference>
<keyword evidence="9" id="KW-0805">Transcription regulation</keyword>
<comment type="similarity">
    <text evidence="3">Belongs to the eukaryotic mitochondrial porin (TC 1.B.8.1) family.</text>
</comment>
<dbReference type="OrthoDB" id="7827681at2759"/>
<dbReference type="GO" id="GO:0003677">
    <property type="term" value="F:DNA binding"/>
    <property type="evidence" value="ECO:0007669"/>
    <property type="project" value="UniProtKB-KW"/>
</dbReference>
<dbReference type="InterPro" id="IPR001925">
    <property type="entry name" value="Porin_Euk"/>
</dbReference>
<keyword evidence="7" id="KW-0812">Transmembrane</keyword>
<dbReference type="GO" id="GO:0046930">
    <property type="term" value="C:pore complex"/>
    <property type="evidence" value="ECO:0007669"/>
    <property type="project" value="UniProtKB-KW"/>
</dbReference>
<evidence type="ECO:0000256" key="17">
    <source>
        <dbReference type="ARBA" id="ARBA00082427"/>
    </source>
</evidence>
<dbReference type="InterPro" id="IPR003441">
    <property type="entry name" value="NAC-dom"/>
</dbReference>
<evidence type="ECO:0000256" key="14">
    <source>
        <dbReference type="ARBA" id="ARBA00023163"/>
    </source>
</evidence>
<keyword evidence="15" id="KW-0539">Nucleus</keyword>
<keyword evidence="10" id="KW-0406">Ion transport</keyword>
<comment type="similarity">
    <text evidence="2">Belongs to the Casparian strip membrane proteins (CASP) family.</text>
</comment>
<dbReference type="NCBIfam" id="TIGR01569">
    <property type="entry name" value="A_tha_TIGR01569"/>
    <property type="match status" value="1"/>
</dbReference>
<evidence type="ECO:0000256" key="7">
    <source>
        <dbReference type="ARBA" id="ARBA00022692"/>
    </source>
</evidence>
<dbReference type="Pfam" id="PF04535">
    <property type="entry name" value="CASP_dom"/>
    <property type="match status" value="1"/>
</dbReference>
<evidence type="ECO:0000256" key="5">
    <source>
        <dbReference type="ARBA" id="ARBA00022452"/>
    </source>
</evidence>
<keyword evidence="12" id="KW-0238">DNA-binding</keyword>
<dbReference type="Pfam" id="PF02365">
    <property type="entry name" value="NAM"/>
    <property type="match status" value="1"/>
</dbReference>
<dbReference type="Gene3D" id="2.40.160.10">
    <property type="entry name" value="Porin"/>
    <property type="match status" value="1"/>
</dbReference>
<comment type="function">
    <text evidence="16">Forms a channel through the cell membrane that allows diffusion of small hydrophilic molecules. The channel adopts an open conformation at low or zero membrane potential and a closed conformation at potentials above 30-40 mV. The open state has a weak anion selectivity whereas the closed state is cation-selective.</text>
</comment>
<dbReference type="Pfam" id="PF01459">
    <property type="entry name" value="Porin_3"/>
    <property type="match status" value="1"/>
</dbReference>
<evidence type="ECO:0000256" key="11">
    <source>
        <dbReference type="ARBA" id="ARBA00023114"/>
    </source>
</evidence>
<evidence type="ECO:0000256" key="16">
    <source>
        <dbReference type="ARBA" id="ARBA00054641"/>
    </source>
</evidence>
<dbReference type="Proteomes" id="UP001152561">
    <property type="component" value="Unassembled WGS sequence"/>
</dbReference>
<evidence type="ECO:0000256" key="2">
    <source>
        <dbReference type="ARBA" id="ARBA00007651"/>
    </source>
</evidence>
<dbReference type="GO" id="GO:0015288">
    <property type="term" value="F:porin activity"/>
    <property type="evidence" value="ECO:0007669"/>
    <property type="project" value="UniProtKB-KW"/>
</dbReference>
<dbReference type="Gene3D" id="2.170.150.80">
    <property type="entry name" value="NAC domain"/>
    <property type="match status" value="1"/>
</dbReference>
<keyword evidence="5" id="KW-1134">Transmembrane beta strand</keyword>
<dbReference type="InterPro" id="IPR023614">
    <property type="entry name" value="Porin_dom_sf"/>
</dbReference>
<dbReference type="GO" id="GO:0005741">
    <property type="term" value="C:mitochondrial outer membrane"/>
    <property type="evidence" value="ECO:0007669"/>
    <property type="project" value="InterPro"/>
</dbReference>
<keyword evidence="4" id="KW-0813">Transport</keyword>
<reference evidence="20" key="1">
    <citation type="journal article" date="2023" name="Proc. Natl. Acad. Sci. U.S.A.">
        <title>Genomic and structural basis for evolution of tropane alkaloid biosynthesis.</title>
        <authorList>
            <person name="Wanga Y.-J."/>
            <person name="Taina T."/>
            <person name="Yua J.-Y."/>
            <person name="Lia J."/>
            <person name="Xua B."/>
            <person name="Chenc J."/>
            <person name="D'Auriad J.C."/>
            <person name="Huanga J.-P."/>
            <person name="Huanga S.-X."/>
        </authorList>
    </citation>
    <scope>NUCLEOTIDE SEQUENCE [LARGE SCALE GENOMIC DNA]</scope>
    <source>
        <strain evidence="20">cv. KIB-2019</strain>
    </source>
</reference>
<organism evidence="19 20">
    <name type="scientific">Anisodus acutangulus</name>
    <dbReference type="NCBI Taxonomy" id="402998"/>
    <lineage>
        <taxon>Eukaryota</taxon>
        <taxon>Viridiplantae</taxon>
        <taxon>Streptophyta</taxon>
        <taxon>Embryophyta</taxon>
        <taxon>Tracheophyta</taxon>
        <taxon>Spermatophyta</taxon>
        <taxon>Magnoliopsida</taxon>
        <taxon>eudicotyledons</taxon>
        <taxon>Gunneridae</taxon>
        <taxon>Pentapetalae</taxon>
        <taxon>asterids</taxon>
        <taxon>lamiids</taxon>
        <taxon>Solanales</taxon>
        <taxon>Solanaceae</taxon>
        <taxon>Solanoideae</taxon>
        <taxon>Hyoscyameae</taxon>
        <taxon>Anisodus</taxon>
    </lineage>
</organism>
<accession>A0A9Q1MJE4</accession>
<dbReference type="CDD" id="cd07306">
    <property type="entry name" value="Porin3_VDAC"/>
    <property type="match status" value="1"/>
</dbReference>
<evidence type="ECO:0000256" key="1">
    <source>
        <dbReference type="ARBA" id="ARBA00004651"/>
    </source>
</evidence>
<dbReference type="PROSITE" id="PS51005">
    <property type="entry name" value="NAC"/>
    <property type="match status" value="1"/>
</dbReference>
<dbReference type="GO" id="GO:0008308">
    <property type="term" value="F:voltage-gated monoatomic anion channel activity"/>
    <property type="evidence" value="ECO:0007669"/>
    <property type="project" value="InterPro"/>
</dbReference>
<dbReference type="InterPro" id="IPR006702">
    <property type="entry name" value="CASP_dom"/>
</dbReference>
<evidence type="ECO:0000256" key="9">
    <source>
        <dbReference type="ARBA" id="ARBA00023015"/>
    </source>
</evidence>
<keyword evidence="8" id="KW-1133">Transmembrane helix</keyword>
<protein>
    <recommendedName>
        <fullName evidence="17">Voltage-dependent anion-selective channel protein</fullName>
    </recommendedName>
</protein>
<comment type="caution">
    <text evidence="19">The sequence shown here is derived from an EMBL/GenBank/DDBJ whole genome shotgun (WGS) entry which is preliminary data.</text>
</comment>
<dbReference type="EMBL" id="JAJAGQ010000005">
    <property type="protein sequence ID" value="KAJ8562080.1"/>
    <property type="molecule type" value="Genomic_DNA"/>
</dbReference>
<evidence type="ECO:0000313" key="19">
    <source>
        <dbReference type="EMBL" id="KAJ8562080.1"/>
    </source>
</evidence>
<evidence type="ECO:0000256" key="4">
    <source>
        <dbReference type="ARBA" id="ARBA00022448"/>
    </source>
</evidence>
<keyword evidence="11" id="KW-0626">Porin</keyword>
<dbReference type="InterPro" id="IPR036093">
    <property type="entry name" value="NAC_dom_sf"/>
</dbReference>
<evidence type="ECO:0000256" key="15">
    <source>
        <dbReference type="ARBA" id="ARBA00023242"/>
    </source>
</evidence>
<sequence>MENHHSSSSPTNNANISKEDTISDNHINELPISAVLSNTNSNGDQVKSTQEIEAYINSFPAGFRFCPTDDELVTHYLKRKLDNLPLPPNKIYEMNIYKHNPEMIAAHVKRTTQEKIWYILTPRDRKYPNGKRPSRSAGDGYWKATGADKPIKDHKKTLIGLKKVLVFYIRKAAQKGEKTDWIMHEYRVPDIPNLAERDAKDRTLDEWVLCKIYKKSDRVNTVFTQRKRSRVYEYIDEVHAGTSSEAASQEYSTRHGPTNCIDMLCNPNNHATTSHPQVPTRFSNFAQSSHIPTICNMPWSTTSAYDYQSFVPQLNGGVLHEGTSMSTNDGFYQCAPSPMMIASISSARATTSSSIGQDHTMKNEGFGKPCFSSCIDGGYTGQEYYVHVKASFKYMNVLGVLVWIDVAVAGYNVLQLLRCFFNIPTSKGDNIKQSSNYMNCWLNFFLDQAVVYTVFAANSAAIEASAIALVGVQSLQWMKICNKFTRFCNQIGGSQIIEIYSEDFIVGLIEIVVKLVPRYDTADDREVFANSKMMRVISFEEEMEQSPAPFSEIGRRARDLLTKDYTYDQKFTFSIPSSSGVGITATGVKRDQIFVGDISTQYKLGSTVVDIKVDTYSNVSTKVTLVDVFRSSKVSLCFNIPDHKSGKLDVQYLHQHAAINSSIGLNPSPLLELSAAIGSKDLALGGEIGFNTTSSSFTKCNAGISFNKPDFSAALMLTDRGQAVRASYVHTVNPAKGTEVAAEMIHRLSTYENSFSIGSAHKVDLLTSVKTRFSDNGKVAMLCQREWRPKSLVTFSAEYDTKAKNSVPKLGLALALKP</sequence>
<keyword evidence="20" id="KW-1185">Reference proteome</keyword>
<keyword evidence="13" id="KW-0472">Membrane</keyword>
<dbReference type="PANTHER" id="PTHR11743:SF27">
    <property type="entry name" value="MITOCHONDRIAL OUTER MEMBRANE PROTEIN PORIN 4"/>
    <property type="match status" value="1"/>
</dbReference>
<dbReference type="GO" id="GO:0006355">
    <property type="term" value="P:regulation of DNA-templated transcription"/>
    <property type="evidence" value="ECO:0007669"/>
    <property type="project" value="InterPro"/>
</dbReference>
<evidence type="ECO:0000256" key="12">
    <source>
        <dbReference type="ARBA" id="ARBA00023125"/>
    </source>
</evidence>
<evidence type="ECO:0000256" key="3">
    <source>
        <dbReference type="ARBA" id="ARBA00009624"/>
    </source>
</evidence>
<proteinExistence type="inferred from homology"/>
<dbReference type="GO" id="GO:0005886">
    <property type="term" value="C:plasma membrane"/>
    <property type="evidence" value="ECO:0007669"/>
    <property type="project" value="UniProtKB-SubCell"/>
</dbReference>
<dbReference type="InterPro" id="IPR027246">
    <property type="entry name" value="Porin_Euk/Tom40"/>
</dbReference>
<evidence type="ECO:0000256" key="13">
    <source>
        <dbReference type="ARBA" id="ARBA00023136"/>
    </source>
</evidence>
<dbReference type="FunFam" id="2.40.160.10:FF:000003">
    <property type="entry name" value="Outer mitochondrial membrane protein porin"/>
    <property type="match status" value="1"/>
</dbReference>
<keyword evidence="6" id="KW-1003">Cell membrane</keyword>
<evidence type="ECO:0000313" key="20">
    <source>
        <dbReference type="Proteomes" id="UP001152561"/>
    </source>
</evidence>
<dbReference type="PANTHER" id="PTHR11743">
    <property type="entry name" value="VOLTAGE-DEPENDENT ANION-SELECTIVE CHANNEL"/>
    <property type="match status" value="1"/>
</dbReference>
<dbReference type="AlphaFoldDB" id="A0A9Q1MJE4"/>
<keyword evidence="14" id="KW-0804">Transcription</keyword>
<feature type="domain" description="NAC" evidence="18">
    <location>
        <begin position="59"/>
        <end position="215"/>
    </location>
</feature>
<comment type="subcellular location">
    <subcellularLocation>
        <location evidence="1">Cell membrane</location>
        <topology evidence="1">Multi-pass membrane protein</topology>
    </subcellularLocation>
</comment>
<dbReference type="InterPro" id="IPR006459">
    <property type="entry name" value="CASP/CASPL"/>
</dbReference>
<gene>
    <name evidence="19" type="ORF">K7X08_011371</name>
</gene>
<evidence type="ECO:0000256" key="6">
    <source>
        <dbReference type="ARBA" id="ARBA00022475"/>
    </source>
</evidence>